<reference evidence="2 3" key="1">
    <citation type="submission" date="2024-03" db="EMBL/GenBank/DDBJ databases">
        <title>Human intestinal bacterial collection.</title>
        <authorList>
            <person name="Pauvert C."/>
            <person name="Hitch T.C.A."/>
            <person name="Clavel T."/>
        </authorList>
    </citation>
    <scope>NUCLEOTIDE SEQUENCE [LARGE SCALE GENOMIC DNA]</scope>
    <source>
        <strain evidence="2 3">CLA-JM-H38</strain>
    </source>
</reference>
<dbReference type="Proteomes" id="UP001490816">
    <property type="component" value="Unassembled WGS sequence"/>
</dbReference>
<dbReference type="Pfam" id="PF14471">
    <property type="entry name" value="DUF4428"/>
    <property type="match status" value="1"/>
</dbReference>
<dbReference type="EMBL" id="JBBMEZ010000009">
    <property type="protein sequence ID" value="MEQ2469648.1"/>
    <property type="molecule type" value="Genomic_DNA"/>
</dbReference>
<organism evidence="2 3">
    <name type="scientific">Ruminococcoides intestinale</name>
    <dbReference type="NCBI Taxonomy" id="3133162"/>
    <lineage>
        <taxon>Bacteria</taxon>
        <taxon>Bacillati</taxon>
        <taxon>Bacillota</taxon>
        <taxon>Clostridia</taxon>
        <taxon>Eubacteriales</taxon>
        <taxon>Oscillospiraceae</taxon>
        <taxon>Ruminococcoides</taxon>
    </lineage>
</organism>
<gene>
    <name evidence="2" type="ORF">WMO39_04780</name>
</gene>
<keyword evidence="3" id="KW-1185">Reference proteome</keyword>
<feature type="domain" description="DUF4428" evidence="1">
    <location>
        <begin position="9"/>
        <end position="55"/>
    </location>
</feature>
<dbReference type="InterPro" id="IPR027872">
    <property type="entry name" value="DUF4428"/>
</dbReference>
<evidence type="ECO:0000313" key="3">
    <source>
        <dbReference type="Proteomes" id="UP001490816"/>
    </source>
</evidence>
<name>A0ABV1F8D8_9FIRM</name>
<dbReference type="SUPFAM" id="SSF57802">
    <property type="entry name" value="Rubredoxin-like"/>
    <property type="match status" value="1"/>
</dbReference>
<dbReference type="Gene3D" id="2.20.28.10">
    <property type="match status" value="1"/>
</dbReference>
<protein>
    <submittedName>
        <fullName evidence="2">DUF4428 domain-containing protein</fullName>
    </submittedName>
</protein>
<evidence type="ECO:0000313" key="2">
    <source>
        <dbReference type="EMBL" id="MEQ2469648.1"/>
    </source>
</evidence>
<evidence type="ECO:0000259" key="1">
    <source>
        <dbReference type="Pfam" id="PF14471"/>
    </source>
</evidence>
<sequence>MGLFEKKYCDLCGDKVNALTRQKLSDGYLCSDCKHKLSSLSSGWKNRTLADVKAHLEQREQNRQKYSAFVQSASAGTNEKLVVDFNNRKFYFTIGRDFKNSNPEIFDFSQLQDFWLELGYTTLQDSDRDGIPDEYDRYDNRQGRNSGFGSQFDTTNSFSGQNGMLDVPLALQPYVRDTNTSSSPQRISSLKAKFIVNHPFITDISMYVDSSIGTVRNELMRAFDDGMQLMRLCEQIRNGMQNNMGYQQSGMSMQNNMGYQQGGMPMQNNMGYQQSGMPMQNNMGYQQNGMPMQNNMGYQQNGMPMQSNTVNQQVSQPFTPQNAAAIVCSACGYKPDGNPPKFCPFCGAAMT</sequence>
<comment type="caution">
    <text evidence="2">The sequence shown here is derived from an EMBL/GenBank/DDBJ whole genome shotgun (WGS) entry which is preliminary data.</text>
</comment>
<dbReference type="RefSeq" id="WP_367285996.1">
    <property type="nucleotide sequence ID" value="NZ_JBBMEZ010000009.1"/>
</dbReference>
<proteinExistence type="predicted"/>
<accession>A0ABV1F8D8</accession>